<evidence type="ECO:0000313" key="1">
    <source>
        <dbReference type="EMBL" id="MCP1674787.1"/>
    </source>
</evidence>
<dbReference type="Proteomes" id="UP001205843">
    <property type="component" value="Unassembled WGS sequence"/>
</dbReference>
<evidence type="ECO:0000313" key="2">
    <source>
        <dbReference type="Proteomes" id="UP001205843"/>
    </source>
</evidence>
<sequence>MDSLNYCREKGAPEGSNRYYAIRFAAPGQERALIGTHALYLELTAIPLVVNEPGVAAAKLDWWREELRLAVASTPRHPVTNLLQPVFEANRANLQDALALVDGVAMDLEYGTYPSFQGLADYCHATGGRLAAMLVRICGGESDKTESYRHDLGMGLRLHELLLATRDHGRRGRCYVPEDELTAAGLDSQALQGAASTPALRGLFKQQGARALDFLDRADQAITGEQRALQRSNVALTALYRATLEELERSNYPLLEERQELTPLRRLWIAWRAARRAARRQ</sequence>
<proteinExistence type="predicted"/>
<dbReference type="RefSeq" id="WP_253477200.1">
    <property type="nucleotide sequence ID" value="NZ_JALJXV010000004.1"/>
</dbReference>
<dbReference type="AlphaFoldDB" id="A0AAE3G6K7"/>
<dbReference type="PANTHER" id="PTHR31480">
    <property type="entry name" value="BIFUNCTIONAL LYCOPENE CYCLASE/PHYTOENE SYNTHASE"/>
    <property type="match status" value="1"/>
</dbReference>
<dbReference type="SUPFAM" id="SSF48576">
    <property type="entry name" value="Terpenoid synthases"/>
    <property type="match status" value="1"/>
</dbReference>
<dbReference type="InterPro" id="IPR002060">
    <property type="entry name" value="Squ/phyt_synthse"/>
</dbReference>
<name>A0AAE3G6K7_9GAMM</name>
<comment type="caution">
    <text evidence="1">The sequence shown here is derived from an EMBL/GenBank/DDBJ whole genome shotgun (WGS) entry which is preliminary data.</text>
</comment>
<gene>
    <name evidence="1" type="ORF">J2T57_001925</name>
</gene>
<dbReference type="EMBL" id="JALJXV010000004">
    <property type="protein sequence ID" value="MCP1674787.1"/>
    <property type="molecule type" value="Genomic_DNA"/>
</dbReference>
<accession>A0AAE3G6K7</accession>
<dbReference type="Pfam" id="PF00494">
    <property type="entry name" value="SQS_PSY"/>
    <property type="match status" value="1"/>
</dbReference>
<organism evidence="1 2">
    <name type="scientific">Natronocella acetinitrilica</name>
    <dbReference type="NCBI Taxonomy" id="414046"/>
    <lineage>
        <taxon>Bacteria</taxon>
        <taxon>Pseudomonadati</taxon>
        <taxon>Pseudomonadota</taxon>
        <taxon>Gammaproteobacteria</taxon>
        <taxon>Chromatiales</taxon>
        <taxon>Ectothiorhodospiraceae</taxon>
        <taxon>Natronocella</taxon>
    </lineage>
</organism>
<dbReference type="GO" id="GO:0016765">
    <property type="term" value="F:transferase activity, transferring alkyl or aryl (other than methyl) groups"/>
    <property type="evidence" value="ECO:0007669"/>
    <property type="project" value="UniProtKB-ARBA"/>
</dbReference>
<protein>
    <submittedName>
        <fullName evidence="1">Phytoene synthase</fullName>
        <ecNumber evidence="1">2.5.1.32</ecNumber>
    </submittedName>
</protein>
<dbReference type="EC" id="2.5.1.32" evidence="1"/>
<reference evidence="1" key="1">
    <citation type="submission" date="2022-03" db="EMBL/GenBank/DDBJ databases">
        <title>Genomic Encyclopedia of Type Strains, Phase III (KMG-III): the genomes of soil and plant-associated and newly described type strains.</title>
        <authorList>
            <person name="Whitman W."/>
        </authorList>
    </citation>
    <scope>NUCLEOTIDE SEQUENCE</scope>
    <source>
        <strain evidence="1">ANL 6-2</strain>
    </source>
</reference>
<dbReference type="Gene3D" id="1.10.600.10">
    <property type="entry name" value="Farnesyl Diphosphate Synthase"/>
    <property type="match status" value="1"/>
</dbReference>
<keyword evidence="1" id="KW-0808">Transferase</keyword>
<keyword evidence="2" id="KW-1185">Reference proteome</keyword>
<dbReference type="InterPro" id="IPR008949">
    <property type="entry name" value="Isoprenoid_synthase_dom_sf"/>
</dbReference>